<keyword evidence="4" id="KW-0223">Dioxygenase</keyword>
<feature type="region of interest" description="Disordered" evidence="2">
    <location>
        <begin position="97"/>
        <end position="123"/>
    </location>
</feature>
<reference evidence="4" key="1">
    <citation type="journal article" date="2021" name="Sci. Rep.">
        <title>Diploid genomic architecture of Nitzschia inconspicua, an elite biomass production diatom.</title>
        <authorList>
            <person name="Oliver A."/>
            <person name="Podell S."/>
            <person name="Pinowska A."/>
            <person name="Traller J.C."/>
            <person name="Smith S.R."/>
            <person name="McClure R."/>
            <person name="Beliaev A."/>
            <person name="Bohutskyi P."/>
            <person name="Hill E.A."/>
            <person name="Rabines A."/>
            <person name="Zheng H."/>
            <person name="Allen L.Z."/>
            <person name="Kuo A."/>
            <person name="Grigoriev I.V."/>
            <person name="Allen A.E."/>
            <person name="Hazlebeck D."/>
            <person name="Allen E.E."/>
        </authorList>
    </citation>
    <scope>NUCLEOTIDE SEQUENCE</scope>
    <source>
        <strain evidence="4">Hildebrandi</strain>
    </source>
</reference>
<evidence type="ECO:0000313" key="4">
    <source>
        <dbReference type="EMBL" id="KAG7373358.1"/>
    </source>
</evidence>
<dbReference type="AlphaFoldDB" id="A0A9K3M303"/>
<feature type="compositionally biased region" description="Low complexity" evidence="2">
    <location>
        <begin position="100"/>
        <end position="114"/>
    </location>
</feature>
<comment type="caution">
    <text evidence="4">The sequence shown here is derived from an EMBL/GenBank/DDBJ whole genome shotgun (WGS) entry which is preliminary data.</text>
</comment>
<accession>A0A9K3M303</accession>
<keyword evidence="5" id="KW-1185">Reference proteome</keyword>
<dbReference type="OrthoDB" id="288590at2759"/>
<keyword evidence="1" id="KW-0560">Oxidoreductase</keyword>
<dbReference type="PROSITE" id="PS51471">
    <property type="entry name" value="FE2OG_OXY"/>
    <property type="match status" value="1"/>
</dbReference>
<reference evidence="4" key="2">
    <citation type="submission" date="2021-04" db="EMBL/GenBank/DDBJ databases">
        <authorList>
            <person name="Podell S."/>
        </authorList>
    </citation>
    <scope>NUCLEOTIDE SEQUENCE</scope>
    <source>
        <strain evidence="4">Hildebrandi</strain>
    </source>
</reference>
<organism evidence="4 5">
    <name type="scientific">Nitzschia inconspicua</name>
    <dbReference type="NCBI Taxonomy" id="303405"/>
    <lineage>
        <taxon>Eukaryota</taxon>
        <taxon>Sar</taxon>
        <taxon>Stramenopiles</taxon>
        <taxon>Ochrophyta</taxon>
        <taxon>Bacillariophyta</taxon>
        <taxon>Bacillariophyceae</taxon>
        <taxon>Bacillariophycidae</taxon>
        <taxon>Bacillariales</taxon>
        <taxon>Bacillariaceae</taxon>
        <taxon>Nitzschia</taxon>
    </lineage>
</organism>
<keyword evidence="1" id="KW-0408">Iron</keyword>
<gene>
    <name evidence="4" type="ORF">IV203_034082</name>
</gene>
<name>A0A9K3M303_9STRA</name>
<dbReference type="Pfam" id="PF03171">
    <property type="entry name" value="2OG-FeII_Oxy"/>
    <property type="match status" value="1"/>
</dbReference>
<dbReference type="PANTHER" id="PTHR47990">
    <property type="entry name" value="2-OXOGLUTARATE (2OG) AND FE(II)-DEPENDENT OXYGENASE SUPERFAMILY PROTEIN-RELATED"/>
    <property type="match status" value="1"/>
</dbReference>
<dbReference type="EMBL" id="JAGRRH010000002">
    <property type="protein sequence ID" value="KAG7373358.1"/>
    <property type="molecule type" value="Genomic_DNA"/>
</dbReference>
<proteinExistence type="inferred from homology"/>
<evidence type="ECO:0000256" key="1">
    <source>
        <dbReference type="RuleBase" id="RU003682"/>
    </source>
</evidence>
<dbReference type="InterPro" id="IPR005123">
    <property type="entry name" value="Oxoglu/Fe-dep_dioxygenase_dom"/>
</dbReference>
<dbReference type="GO" id="GO:0046872">
    <property type="term" value="F:metal ion binding"/>
    <property type="evidence" value="ECO:0007669"/>
    <property type="project" value="UniProtKB-KW"/>
</dbReference>
<keyword evidence="1" id="KW-0479">Metal-binding</keyword>
<sequence>MMSSSSMVLMDRVPIIDLQDPNESNIVAQLDAALQQFGFFYVKNHGIPESLIERQFDISKQLFDLPLHIKESMPFDGTLDIGYLAAGGQALEKTLRTAATEPQQKQQQQQQQSTEKQEGEGQIDTKEQFMMTNNKLITASADADHSVLTVDPDNVFDGSQNYYLQPYIPDHPRVTSDYMSASYKLNLRLQHYLFEALQLDSERRRDLGQHPFLVLKQMKYAGPPSDPSKGQYGAGPHTDWGSFTILATDQQPGLQLLWNGGVDQWLDVPPIPNTLIINAGDQIATLTNHYYKSALHRVVTTSRTVRYSTAVFTYFGLSATFAPLPQFCGGDQTTDLAEDPSIGRTTREYFHYKLHQSVYGSDATRGSTDEEKKE</sequence>
<comment type="similarity">
    <text evidence="1">Belongs to the iron/ascorbate-dependent oxidoreductase family.</text>
</comment>
<evidence type="ECO:0000259" key="3">
    <source>
        <dbReference type="PROSITE" id="PS51471"/>
    </source>
</evidence>
<evidence type="ECO:0000256" key="2">
    <source>
        <dbReference type="SAM" id="MobiDB-lite"/>
    </source>
</evidence>
<protein>
    <submittedName>
        <fullName evidence="4">2-oxoglutarate/Fe(II)-dependent dioxygenase</fullName>
    </submittedName>
</protein>
<evidence type="ECO:0000313" key="5">
    <source>
        <dbReference type="Proteomes" id="UP000693970"/>
    </source>
</evidence>
<dbReference type="Pfam" id="PF14226">
    <property type="entry name" value="DIOX_N"/>
    <property type="match status" value="1"/>
</dbReference>
<dbReference type="InterPro" id="IPR050231">
    <property type="entry name" value="Iron_ascorbate_oxido_reductase"/>
</dbReference>
<dbReference type="GO" id="GO:0051213">
    <property type="term" value="F:dioxygenase activity"/>
    <property type="evidence" value="ECO:0007669"/>
    <property type="project" value="UniProtKB-KW"/>
</dbReference>
<dbReference type="Proteomes" id="UP000693970">
    <property type="component" value="Unassembled WGS sequence"/>
</dbReference>
<dbReference type="InterPro" id="IPR044861">
    <property type="entry name" value="IPNS-like_FE2OG_OXY"/>
</dbReference>
<dbReference type="InterPro" id="IPR026992">
    <property type="entry name" value="DIOX_N"/>
</dbReference>
<feature type="domain" description="Fe2OG dioxygenase" evidence="3">
    <location>
        <begin position="211"/>
        <end position="315"/>
    </location>
</feature>